<evidence type="ECO:0000256" key="6">
    <source>
        <dbReference type="SAM" id="MobiDB-lite"/>
    </source>
</evidence>
<dbReference type="GO" id="GO:0022008">
    <property type="term" value="P:neurogenesis"/>
    <property type="evidence" value="ECO:0007669"/>
    <property type="project" value="TreeGrafter"/>
</dbReference>
<evidence type="ECO:0000259" key="7">
    <source>
        <dbReference type="SMART" id="SM01423"/>
    </source>
</evidence>
<feature type="compositionally biased region" description="Low complexity" evidence="6">
    <location>
        <begin position="727"/>
        <end position="748"/>
    </location>
</feature>
<comment type="subcellular location">
    <subcellularLocation>
        <location evidence="1">Mitochondrion</location>
    </subcellularLocation>
</comment>
<keyword evidence="10" id="KW-1185">Reference proteome</keyword>
<feature type="compositionally biased region" description="Low complexity" evidence="6">
    <location>
        <begin position="1"/>
        <end position="17"/>
    </location>
</feature>
<evidence type="ECO:0000256" key="5">
    <source>
        <dbReference type="SAM" id="Coils"/>
    </source>
</evidence>
<evidence type="ECO:0000313" key="10">
    <source>
        <dbReference type="Proteomes" id="UP001221898"/>
    </source>
</evidence>
<name>A0AAD7S0Q8_9TELE</name>
<keyword evidence="4" id="KW-0496">Mitochondrion</keyword>
<gene>
    <name evidence="9" type="ORF">AAFF_G00056150</name>
</gene>
<dbReference type="SMART" id="SM01424">
    <property type="entry name" value="HAP1_N"/>
    <property type="match status" value="1"/>
</dbReference>
<dbReference type="InterPro" id="IPR051946">
    <property type="entry name" value="Intracell_Traff-Reg"/>
</dbReference>
<evidence type="ECO:0000313" key="9">
    <source>
        <dbReference type="EMBL" id="KAJ8393886.1"/>
    </source>
</evidence>
<feature type="coiled-coil region" evidence="5">
    <location>
        <begin position="27"/>
        <end position="215"/>
    </location>
</feature>
<proteinExistence type="inferred from homology"/>
<dbReference type="SMART" id="SM01423">
    <property type="entry name" value="Milton"/>
    <property type="match status" value="1"/>
</dbReference>
<dbReference type="GO" id="GO:0006605">
    <property type="term" value="P:protein targeting"/>
    <property type="evidence" value="ECO:0007669"/>
    <property type="project" value="TreeGrafter"/>
</dbReference>
<dbReference type="GO" id="GO:0030425">
    <property type="term" value="C:dendrite"/>
    <property type="evidence" value="ECO:0007669"/>
    <property type="project" value="TreeGrafter"/>
</dbReference>
<feature type="region of interest" description="Disordered" evidence="6">
    <location>
        <begin position="388"/>
        <end position="464"/>
    </location>
</feature>
<keyword evidence="3 5" id="KW-0175">Coiled coil</keyword>
<dbReference type="GO" id="GO:0098957">
    <property type="term" value="P:anterograde axonal transport of mitochondrion"/>
    <property type="evidence" value="ECO:0007669"/>
    <property type="project" value="TreeGrafter"/>
</dbReference>
<sequence length="756" mass="82154">MVASASEESETDSSCSTPLRHSQPLGAVLALSQLEALQSKLQELEEENLALRSEATHLKTETMTYEEKEQQLVSDCVKELRETNSQMVMLTDELSHKNQELLHHQEEMTLLLSQIVDLQHRVKELALEKEELRIHLQASKDAQRQLTAELNELQDRNAECVGMLHESQEELRELRNKSAPSAGPRRHLPYGLFPMDSLAAEIEGTMRRELSLEEESVLQDQKSSQRRVFQTVRSVNECVRSQHAARPIPGSAPGSVVMTSQPFLSGLPTSRMRCKEEPAQSANKEGARPGQPGSPGGNDLVSALHRLSLRRHNFLSERHSFSDLSGASGCFKSFLPEKLQIVKPMEGSLTLHHWQQLAQPHLATILDPHPGVVTKGFRPLAQDDVYHLTDLEEDEEEGRSACDKRRDEEEEEEEEGGITFRVQSASTPEEKRGRRSPRRPVRSPVKVQTPSPARRASPPPPAASVLPSFSVPPAPAALLPPASQILSSSAPSAAQHPGKCLSSTYSTYTFTTCRILHPCDVTQVTQSSLTRPSAAVCENTPSSLRLGPSTPVTPCRLSLGDSSFPPRRSAAPRGLARILQEKGISAQTRPASCDNFLASRPAEVFLQEVYGLNLGWTRPDPPGPPPAVAPPPGPPLRQGRVSVGLLEQVRRLGVARVLQGAESEGLRRQDSATFLATGGASLLDGLRRNHSLPAMVGRGPSVCSPPPLTPTALTLPIPSWGCLKGQSSAPTASISSSSSSSSSSSPSPVQLPPHKV</sequence>
<dbReference type="Proteomes" id="UP001221898">
    <property type="component" value="Unassembled WGS sequence"/>
</dbReference>
<evidence type="ECO:0000256" key="2">
    <source>
        <dbReference type="ARBA" id="ARBA00007007"/>
    </source>
</evidence>
<feature type="domain" description="Trafficking kinesin-binding protein C-terminal" evidence="7">
    <location>
        <begin position="236"/>
        <end position="348"/>
    </location>
</feature>
<dbReference type="AlphaFoldDB" id="A0AAD7S0Q8"/>
<organism evidence="9 10">
    <name type="scientific">Aldrovandia affinis</name>
    <dbReference type="NCBI Taxonomy" id="143900"/>
    <lineage>
        <taxon>Eukaryota</taxon>
        <taxon>Metazoa</taxon>
        <taxon>Chordata</taxon>
        <taxon>Craniata</taxon>
        <taxon>Vertebrata</taxon>
        <taxon>Euteleostomi</taxon>
        <taxon>Actinopterygii</taxon>
        <taxon>Neopterygii</taxon>
        <taxon>Teleostei</taxon>
        <taxon>Notacanthiformes</taxon>
        <taxon>Halosauridae</taxon>
        <taxon>Aldrovandia</taxon>
    </lineage>
</organism>
<feature type="domain" description="HAP1 N-terminal" evidence="8">
    <location>
        <begin position="1"/>
        <end position="177"/>
    </location>
</feature>
<dbReference type="Pfam" id="PF12448">
    <property type="entry name" value="Milton"/>
    <property type="match status" value="1"/>
</dbReference>
<feature type="compositionally biased region" description="Low complexity" evidence="6">
    <location>
        <begin position="442"/>
        <end position="456"/>
    </location>
</feature>
<evidence type="ECO:0000256" key="4">
    <source>
        <dbReference type="ARBA" id="ARBA00023128"/>
    </source>
</evidence>
<dbReference type="PANTHER" id="PTHR15751:SF13">
    <property type="entry name" value="TRAFFICKING KINESIN-BINDING PROTEIN 2"/>
    <property type="match status" value="1"/>
</dbReference>
<evidence type="ECO:0000259" key="8">
    <source>
        <dbReference type="SMART" id="SM01424"/>
    </source>
</evidence>
<comment type="caution">
    <text evidence="9">The sequence shown here is derived from an EMBL/GenBank/DDBJ whole genome shotgun (WGS) entry which is preliminary data.</text>
</comment>
<feature type="compositionally biased region" description="Basic and acidic residues" evidence="6">
    <location>
        <begin position="398"/>
        <end position="407"/>
    </location>
</feature>
<dbReference type="GO" id="GO:0050811">
    <property type="term" value="F:GABA receptor binding"/>
    <property type="evidence" value="ECO:0007669"/>
    <property type="project" value="TreeGrafter"/>
</dbReference>
<dbReference type="EMBL" id="JAINUG010000132">
    <property type="protein sequence ID" value="KAJ8393886.1"/>
    <property type="molecule type" value="Genomic_DNA"/>
</dbReference>
<evidence type="ECO:0000256" key="3">
    <source>
        <dbReference type="ARBA" id="ARBA00023054"/>
    </source>
</evidence>
<dbReference type="InterPro" id="IPR006933">
    <property type="entry name" value="HAP1_N"/>
</dbReference>
<dbReference type="GO" id="GO:0005739">
    <property type="term" value="C:mitochondrion"/>
    <property type="evidence" value="ECO:0007669"/>
    <property type="project" value="UniProtKB-SubCell"/>
</dbReference>
<feature type="compositionally biased region" description="Pro residues" evidence="6">
    <location>
        <begin position="619"/>
        <end position="635"/>
    </location>
</feature>
<feature type="region of interest" description="Disordered" evidence="6">
    <location>
        <begin position="617"/>
        <end position="639"/>
    </location>
</feature>
<dbReference type="InterPro" id="IPR022154">
    <property type="entry name" value="TRAK1/2_C"/>
</dbReference>
<accession>A0AAD7S0Q8</accession>
<feature type="region of interest" description="Disordered" evidence="6">
    <location>
        <begin position="724"/>
        <end position="756"/>
    </location>
</feature>
<dbReference type="GO" id="GO:0017022">
    <property type="term" value="F:myosin binding"/>
    <property type="evidence" value="ECO:0007669"/>
    <property type="project" value="TreeGrafter"/>
</dbReference>
<dbReference type="GO" id="GO:0047496">
    <property type="term" value="P:vesicle transport along microtubule"/>
    <property type="evidence" value="ECO:0007669"/>
    <property type="project" value="TreeGrafter"/>
</dbReference>
<evidence type="ECO:0000256" key="1">
    <source>
        <dbReference type="ARBA" id="ARBA00004173"/>
    </source>
</evidence>
<dbReference type="Pfam" id="PF04849">
    <property type="entry name" value="HAP1_N"/>
    <property type="match status" value="1"/>
</dbReference>
<dbReference type="GO" id="GO:0048311">
    <property type="term" value="P:mitochondrion distribution"/>
    <property type="evidence" value="ECO:0007669"/>
    <property type="project" value="TreeGrafter"/>
</dbReference>
<feature type="region of interest" description="Disordered" evidence="6">
    <location>
        <begin position="1"/>
        <end position="20"/>
    </location>
</feature>
<feature type="region of interest" description="Disordered" evidence="6">
    <location>
        <begin position="267"/>
        <end position="300"/>
    </location>
</feature>
<dbReference type="GO" id="GO:1904115">
    <property type="term" value="C:axon cytoplasm"/>
    <property type="evidence" value="ECO:0007669"/>
    <property type="project" value="GOC"/>
</dbReference>
<protein>
    <submittedName>
        <fullName evidence="9">Uncharacterized protein</fullName>
    </submittedName>
</protein>
<reference evidence="9" key="1">
    <citation type="journal article" date="2023" name="Science">
        <title>Genome structures resolve the early diversification of teleost fishes.</title>
        <authorList>
            <person name="Parey E."/>
            <person name="Louis A."/>
            <person name="Montfort J."/>
            <person name="Bouchez O."/>
            <person name="Roques C."/>
            <person name="Iampietro C."/>
            <person name="Lluch J."/>
            <person name="Castinel A."/>
            <person name="Donnadieu C."/>
            <person name="Desvignes T."/>
            <person name="Floi Bucao C."/>
            <person name="Jouanno E."/>
            <person name="Wen M."/>
            <person name="Mejri S."/>
            <person name="Dirks R."/>
            <person name="Jansen H."/>
            <person name="Henkel C."/>
            <person name="Chen W.J."/>
            <person name="Zahm M."/>
            <person name="Cabau C."/>
            <person name="Klopp C."/>
            <person name="Thompson A.W."/>
            <person name="Robinson-Rechavi M."/>
            <person name="Braasch I."/>
            <person name="Lecointre G."/>
            <person name="Bobe J."/>
            <person name="Postlethwait J.H."/>
            <person name="Berthelot C."/>
            <person name="Roest Crollius H."/>
            <person name="Guiguen Y."/>
        </authorList>
    </citation>
    <scope>NUCLEOTIDE SEQUENCE</scope>
    <source>
        <strain evidence="9">NC1722</strain>
    </source>
</reference>
<dbReference type="PANTHER" id="PTHR15751">
    <property type="entry name" value="TRAFFICKING KINESIN-BINDING PROTEIN"/>
    <property type="match status" value="1"/>
</dbReference>
<dbReference type="GO" id="GO:0031410">
    <property type="term" value="C:cytoplasmic vesicle"/>
    <property type="evidence" value="ECO:0007669"/>
    <property type="project" value="TreeGrafter"/>
</dbReference>
<comment type="similarity">
    <text evidence="2">Belongs to the milton family.</text>
</comment>